<dbReference type="InterPro" id="IPR011701">
    <property type="entry name" value="MFS"/>
</dbReference>
<feature type="transmembrane region" description="Helical" evidence="7">
    <location>
        <begin position="227"/>
        <end position="249"/>
    </location>
</feature>
<feature type="transmembrane region" description="Helical" evidence="7">
    <location>
        <begin position="140"/>
        <end position="162"/>
    </location>
</feature>
<dbReference type="EMBL" id="JBEDNP010000012">
    <property type="protein sequence ID" value="MEQ3541059.1"/>
    <property type="molecule type" value="Genomic_DNA"/>
</dbReference>
<evidence type="ECO:0000256" key="2">
    <source>
        <dbReference type="ARBA" id="ARBA00022448"/>
    </source>
</evidence>
<evidence type="ECO:0000256" key="3">
    <source>
        <dbReference type="ARBA" id="ARBA00022475"/>
    </source>
</evidence>
<feature type="domain" description="Major facilitator superfamily (MFS) profile" evidence="8">
    <location>
        <begin position="15"/>
        <end position="464"/>
    </location>
</feature>
<keyword evidence="6 7" id="KW-0472">Membrane</keyword>
<proteinExistence type="predicted"/>
<dbReference type="Gene3D" id="1.20.1250.20">
    <property type="entry name" value="MFS general substrate transporter like domains"/>
    <property type="match status" value="1"/>
</dbReference>
<feature type="transmembrane region" description="Helical" evidence="7">
    <location>
        <begin position="201"/>
        <end position="221"/>
    </location>
</feature>
<dbReference type="InterPro" id="IPR020846">
    <property type="entry name" value="MFS_dom"/>
</dbReference>
<evidence type="ECO:0000259" key="8">
    <source>
        <dbReference type="PROSITE" id="PS50850"/>
    </source>
</evidence>
<accession>A0ABV1JYL8</accession>
<name>A0ABV1JYL8_9PSEU</name>
<evidence type="ECO:0000313" key="9">
    <source>
        <dbReference type="EMBL" id="MEQ3541059.1"/>
    </source>
</evidence>
<organism evidence="9 10">
    <name type="scientific">Pseudonocardia tropica</name>
    <dbReference type="NCBI Taxonomy" id="681289"/>
    <lineage>
        <taxon>Bacteria</taxon>
        <taxon>Bacillati</taxon>
        <taxon>Actinomycetota</taxon>
        <taxon>Actinomycetes</taxon>
        <taxon>Pseudonocardiales</taxon>
        <taxon>Pseudonocardiaceae</taxon>
        <taxon>Pseudonocardia</taxon>
    </lineage>
</organism>
<dbReference type="CDD" id="cd17321">
    <property type="entry name" value="MFS_MMR_MDR_like"/>
    <property type="match status" value="1"/>
</dbReference>
<keyword evidence="5 7" id="KW-1133">Transmembrane helix</keyword>
<evidence type="ECO:0000256" key="7">
    <source>
        <dbReference type="SAM" id="Phobius"/>
    </source>
</evidence>
<dbReference type="PROSITE" id="PS50850">
    <property type="entry name" value="MFS"/>
    <property type="match status" value="1"/>
</dbReference>
<evidence type="ECO:0000256" key="5">
    <source>
        <dbReference type="ARBA" id="ARBA00022989"/>
    </source>
</evidence>
<feature type="transmembrane region" description="Helical" evidence="7">
    <location>
        <begin position="81"/>
        <end position="99"/>
    </location>
</feature>
<dbReference type="PANTHER" id="PTHR42718:SF46">
    <property type="entry name" value="BLR6921 PROTEIN"/>
    <property type="match status" value="1"/>
</dbReference>
<dbReference type="RefSeq" id="WP_345644728.1">
    <property type="nucleotide sequence ID" value="NZ_BAABLY010000027.1"/>
</dbReference>
<dbReference type="Gene3D" id="1.20.1720.10">
    <property type="entry name" value="Multidrug resistance protein D"/>
    <property type="match status" value="1"/>
</dbReference>
<feature type="transmembrane region" description="Helical" evidence="7">
    <location>
        <begin position="168"/>
        <end position="189"/>
    </location>
</feature>
<keyword evidence="4 7" id="KW-0812">Transmembrane</keyword>
<keyword evidence="10" id="KW-1185">Reference proteome</keyword>
<feature type="transmembrane region" description="Helical" evidence="7">
    <location>
        <begin position="302"/>
        <end position="324"/>
    </location>
</feature>
<feature type="transmembrane region" description="Helical" evidence="7">
    <location>
        <begin position="407"/>
        <end position="425"/>
    </location>
</feature>
<comment type="caution">
    <text evidence="9">The sequence shown here is derived from an EMBL/GenBank/DDBJ whole genome shotgun (WGS) entry which is preliminary data.</text>
</comment>
<comment type="subcellular location">
    <subcellularLocation>
        <location evidence="1">Cell membrane</location>
        <topology evidence="1">Multi-pass membrane protein</topology>
    </subcellularLocation>
</comment>
<evidence type="ECO:0000256" key="6">
    <source>
        <dbReference type="ARBA" id="ARBA00023136"/>
    </source>
</evidence>
<dbReference type="InterPro" id="IPR036259">
    <property type="entry name" value="MFS_trans_sf"/>
</dbReference>
<dbReference type="Proteomes" id="UP001464923">
    <property type="component" value="Unassembled WGS sequence"/>
</dbReference>
<feature type="transmembrane region" description="Helical" evidence="7">
    <location>
        <begin position="336"/>
        <end position="355"/>
    </location>
</feature>
<reference evidence="9 10" key="1">
    <citation type="submission" date="2024-03" db="EMBL/GenBank/DDBJ databases">
        <title>Draft genome sequence of Pseudonocardia tropica JCM 19149.</title>
        <authorList>
            <person name="Butdee W."/>
            <person name="Duangmal K."/>
        </authorList>
    </citation>
    <scope>NUCLEOTIDE SEQUENCE [LARGE SCALE GENOMIC DNA]</scope>
    <source>
        <strain evidence="9 10">JCM 19149</strain>
    </source>
</reference>
<feature type="transmembrane region" description="Helical" evidence="7">
    <location>
        <begin position="361"/>
        <end position="386"/>
    </location>
</feature>
<evidence type="ECO:0000256" key="1">
    <source>
        <dbReference type="ARBA" id="ARBA00004651"/>
    </source>
</evidence>
<feature type="transmembrane region" description="Helical" evidence="7">
    <location>
        <begin position="440"/>
        <end position="460"/>
    </location>
</feature>
<dbReference type="SUPFAM" id="SSF103473">
    <property type="entry name" value="MFS general substrate transporter"/>
    <property type="match status" value="1"/>
</dbReference>
<dbReference type="PANTHER" id="PTHR42718">
    <property type="entry name" value="MAJOR FACILITATOR SUPERFAMILY MULTIDRUG TRANSPORTER MFSC"/>
    <property type="match status" value="1"/>
</dbReference>
<dbReference type="Pfam" id="PF07690">
    <property type="entry name" value="MFS_1"/>
    <property type="match status" value="1"/>
</dbReference>
<gene>
    <name evidence="9" type="ORF">WHI96_19800</name>
</gene>
<feature type="transmembrane region" description="Helical" evidence="7">
    <location>
        <begin position="51"/>
        <end position="69"/>
    </location>
</feature>
<protein>
    <submittedName>
        <fullName evidence="9">MFS transporter</fullName>
    </submittedName>
</protein>
<keyword evidence="3" id="KW-1003">Cell membrane</keyword>
<keyword evidence="2" id="KW-0813">Transport</keyword>
<evidence type="ECO:0000313" key="10">
    <source>
        <dbReference type="Proteomes" id="UP001464923"/>
    </source>
</evidence>
<sequence>MSTAPPRSVARPGLTLALLAFAQFMTAIDFDIVFVALPEIGRDLGFSEQSLQTVVSAYTVVLGGFLLLGGRAADRLGARRVFVVGLAIFGLSSLVAGLADGPTVLVLARAVQGLGAALLTPSTLKLVAAHFEEGAARNRALAIWGAAGASGAAVGALGGGVLTSLLGWEWVFFVNVPLVVVSLVAAPVLLDRDAGRHPGGFDLPGAVLATAGFTLVVLGLVSGPETGWLSVRGTGALVLGVVLVGLFLLVESRTRDPLVPLRIFGNRNVLAATVVIFVFMGTVGTQYYLFTTYLQSVLGYSPLTAGLAFLPLSICSMLASMKLVPLLLGRLGIRSTLVLGMTGVAASLAALALGMSVDGTYWAVLPGVLLWGTSAGLAFPPLFVSVSTGVVPEQQGVASALASTSQYLGSAVGLAALVAVATAGLGPDATPDAVVAGLRLAGWVAAAVTLVGVGLAAAILRPARPAVVQPVQSV</sequence>
<evidence type="ECO:0000256" key="4">
    <source>
        <dbReference type="ARBA" id="ARBA00022692"/>
    </source>
</evidence>
<feature type="transmembrane region" description="Helical" evidence="7">
    <location>
        <begin position="269"/>
        <end position="290"/>
    </location>
</feature>
<feature type="transmembrane region" description="Helical" evidence="7">
    <location>
        <begin position="105"/>
        <end position="128"/>
    </location>
</feature>